<keyword evidence="1" id="KW-0732">Signal</keyword>
<dbReference type="EMBL" id="GGFL01008155">
    <property type="protein sequence ID" value="MBW72333.1"/>
    <property type="molecule type" value="Transcribed_RNA"/>
</dbReference>
<dbReference type="AlphaFoldDB" id="A0A2M4D448"/>
<evidence type="ECO:0000313" key="2">
    <source>
        <dbReference type="EMBL" id="MBW72333.1"/>
    </source>
</evidence>
<accession>A0A2M4D448</accession>
<reference evidence="2" key="1">
    <citation type="submission" date="2018-01" db="EMBL/GenBank/DDBJ databases">
        <title>An insight into the sialome of Amazonian anophelines.</title>
        <authorList>
            <person name="Ribeiro J.M."/>
            <person name="Scarpassa V."/>
            <person name="Calvo E."/>
        </authorList>
    </citation>
    <scope>NUCLEOTIDE SEQUENCE</scope>
</reference>
<organism evidence="2">
    <name type="scientific">Anopheles darlingi</name>
    <name type="common">Mosquito</name>
    <dbReference type="NCBI Taxonomy" id="43151"/>
    <lineage>
        <taxon>Eukaryota</taxon>
        <taxon>Metazoa</taxon>
        <taxon>Ecdysozoa</taxon>
        <taxon>Arthropoda</taxon>
        <taxon>Hexapoda</taxon>
        <taxon>Insecta</taxon>
        <taxon>Pterygota</taxon>
        <taxon>Neoptera</taxon>
        <taxon>Endopterygota</taxon>
        <taxon>Diptera</taxon>
        <taxon>Nematocera</taxon>
        <taxon>Culicoidea</taxon>
        <taxon>Culicidae</taxon>
        <taxon>Anophelinae</taxon>
        <taxon>Anopheles</taxon>
    </lineage>
</organism>
<proteinExistence type="predicted"/>
<protein>
    <submittedName>
        <fullName evidence="2">Putative secreted protein</fullName>
    </submittedName>
</protein>
<name>A0A2M4D448_ANODA</name>
<sequence length="94" mass="10284">MCRRVLLLVRMELLTGKVRQQTVGRTAEDVLTVVGATLVVQLVGTGQMVGPQFGQLAQLRGHGEGRCTVSHPVLVVPAQTLENELLIHNDLNFR</sequence>
<feature type="chain" id="PRO_5014597805" evidence="1">
    <location>
        <begin position="21"/>
        <end position="94"/>
    </location>
</feature>
<evidence type="ECO:0000256" key="1">
    <source>
        <dbReference type="SAM" id="SignalP"/>
    </source>
</evidence>
<feature type="signal peptide" evidence="1">
    <location>
        <begin position="1"/>
        <end position="20"/>
    </location>
</feature>